<dbReference type="Proteomes" id="UP000199137">
    <property type="component" value="Unassembled WGS sequence"/>
</dbReference>
<feature type="compositionally biased region" description="Basic and acidic residues" evidence="1">
    <location>
        <begin position="153"/>
        <end position="164"/>
    </location>
</feature>
<dbReference type="AlphaFoldDB" id="A0A1I5SI51"/>
<organism evidence="2 3">
    <name type="scientific">Amycolatopsis rubida</name>
    <dbReference type="NCBI Taxonomy" id="112413"/>
    <lineage>
        <taxon>Bacteria</taxon>
        <taxon>Bacillati</taxon>
        <taxon>Actinomycetota</taxon>
        <taxon>Actinomycetes</taxon>
        <taxon>Pseudonocardiales</taxon>
        <taxon>Pseudonocardiaceae</taxon>
        <taxon>Amycolatopsis</taxon>
    </lineage>
</organism>
<feature type="compositionally biased region" description="Low complexity" evidence="1">
    <location>
        <begin position="42"/>
        <end position="54"/>
    </location>
</feature>
<name>A0A1I5SI51_9PSEU</name>
<reference evidence="2 3" key="1">
    <citation type="submission" date="2016-10" db="EMBL/GenBank/DDBJ databases">
        <authorList>
            <person name="de Groot N.N."/>
        </authorList>
    </citation>
    <scope>NUCLEOTIDE SEQUENCE [LARGE SCALE GENOMIC DNA]</scope>
    <source>
        <strain evidence="2 3">DSM 44637</strain>
    </source>
</reference>
<feature type="compositionally biased region" description="Low complexity" evidence="1">
    <location>
        <begin position="210"/>
        <end position="222"/>
    </location>
</feature>
<feature type="region of interest" description="Disordered" evidence="1">
    <location>
        <begin position="149"/>
        <end position="222"/>
    </location>
</feature>
<accession>A0A1I5SI51</accession>
<proteinExistence type="predicted"/>
<feature type="compositionally biased region" description="Basic and acidic residues" evidence="1">
    <location>
        <begin position="7"/>
        <end position="17"/>
    </location>
</feature>
<evidence type="ECO:0000313" key="3">
    <source>
        <dbReference type="Proteomes" id="UP000199137"/>
    </source>
</evidence>
<evidence type="ECO:0000256" key="1">
    <source>
        <dbReference type="SAM" id="MobiDB-lite"/>
    </source>
</evidence>
<evidence type="ECO:0000313" key="2">
    <source>
        <dbReference type="EMBL" id="SFP70036.1"/>
    </source>
</evidence>
<gene>
    <name evidence="2" type="ORF">SAMN05421854_106323</name>
</gene>
<sequence>MHTIATGREECRSDGKGRSMAAPARSPVTESARRRPGLCDTASSPARRSARSPAMNNPGNHPKPLPDRAQGLCRSRLGQVGLVPGVSVLDRGEVSGSRFAGEENLNTGDLVDIPAAPRPHRCPVAGPAGGTPILDRCLPTVPAVAADWCPTGDSDRAADLDRGGRGSPGCQLRGRPHGAVRLTVRSRSGNPPSPRRTGARSRGSGRVRGAGRPQLPRGGPPP</sequence>
<feature type="region of interest" description="Disordered" evidence="1">
    <location>
        <begin position="1"/>
        <end position="70"/>
    </location>
</feature>
<dbReference type="EMBL" id="FOWC01000006">
    <property type="protein sequence ID" value="SFP70036.1"/>
    <property type="molecule type" value="Genomic_DNA"/>
</dbReference>
<protein>
    <submittedName>
        <fullName evidence="2">Uncharacterized protein</fullName>
    </submittedName>
</protein>